<evidence type="ECO:0000313" key="2">
    <source>
        <dbReference type="Proteomes" id="UP000677918"/>
    </source>
</evidence>
<gene>
    <name evidence="1" type="ORF">XYCOK13_18360</name>
</gene>
<sequence length="251" mass="28939">MKKLVPAFDQQVLAKTLVNSVFNRVNFEEASRIVKEHEGEGKQINIEELLNACITGKYKPKSTWTSNQYDSADLVVQQAICNVLYNFFRYVPDMASVLNKNYRWYIDLRNIVDLSEHLPTEAFINSIKYFVNDVMFVDLVKRIVGNQVVSAYALLSPSIKGSSYFGLLLYDILMSLFETHAVVLEYGFIRFDDVPFIFFNYKEQAEQVVESIIKLCGEDYLNLDLTEHEIEDEIKPLDASFVEVLKKIADI</sequence>
<dbReference type="EMBL" id="BOVK01000022">
    <property type="protein sequence ID" value="GIQ69012.1"/>
    <property type="molecule type" value="Genomic_DNA"/>
</dbReference>
<organism evidence="1 2">
    <name type="scientific">Xylanibacillus composti</name>
    <dbReference type="NCBI Taxonomy" id="1572762"/>
    <lineage>
        <taxon>Bacteria</taxon>
        <taxon>Bacillati</taxon>
        <taxon>Bacillota</taxon>
        <taxon>Bacilli</taxon>
        <taxon>Bacillales</taxon>
        <taxon>Paenibacillaceae</taxon>
        <taxon>Xylanibacillus</taxon>
    </lineage>
</organism>
<evidence type="ECO:0000313" key="1">
    <source>
        <dbReference type="EMBL" id="GIQ69012.1"/>
    </source>
</evidence>
<reference evidence="1" key="1">
    <citation type="submission" date="2021-04" db="EMBL/GenBank/DDBJ databases">
        <title>Draft genome sequence of Xylanibacillus composti strain K13.</title>
        <authorList>
            <person name="Uke A."/>
            <person name="Chhe C."/>
            <person name="Baramee S."/>
            <person name="Kosugi A."/>
        </authorList>
    </citation>
    <scope>NUCLEOTIDE SEQUENCE</scope>
    <source>
        <strain evidence="1">K13</strain>
    </source>
</reference>
<dbReference type="AlphaFoldDB" id="A0A8J4H3V8"/>
<proteinExistence type="predicted"/>
<dbReference type="RefSeq" id="WP_213411820.1">
    <property type="nucleotide sequence ID" value="NZ_BOVK01000022.1"/>
</dbReference>
<name>A0A8J4H3V8_9BACL</name>
<dbReference type="Proteomes" id="UP000677918">
    <property type="component" value="Unassembled WGS sequence"/>
</dbReference>
<keyword evidence="2" id="KW-1185">Reference proteome</keyword>
<comment type="caution">
    <text evidence="1">The sequence shown here is derived from an EMBL/GenBank/DDBJ whole genome shotgun (WGS) entry which is preliminary data.</text>
</comment>
<protein>
    <submittedName>
        <fullName evidence="1">Uncharacterized protein</fullName>
    </submittedName>
</protein>
<accession>A0A8J4H3V8</accession>